<sequence>MLSLLGEDCSFTVFTQDPDSWQTLKPDTHPLWLPAWIMNKDMGLLYFLKFLLIAIQVLVRWPMLKKPGLMIGASGPGIDLAAYLVRYMTGTPILQLIHGPVATSKTIGKCLMQAEAVHYLPGCKSSIRQALDRAGALHEAMVEPRYVTMLNGLAIDSWPTPATQETESTPSVFWAASLLKWKGLDLLTAALNKVPGLKANICYIQPKNIALDHSEIGQNNDRIHWYKEPKNLDEIRAASHIFVSTSQHEPFGLSILEAIAAGQCIVLPADGSYWDKVLVDGANCVKYTPGDSQDLANKLRMLCDTPQLVTELGHCAGFISRNYHAEAVYKPQLQAISYILLTSASNASTATRGVWQ</sequence>
<evidence type="ECO:0000256" key="1">
    <source>
        <dbReference type="SAM" id="Phobius"/>
    </source>
</evidence>
<keyword evidence="1" id="KW-1133">Transmembrane helix</keyword>
<organism evidence="3 4">
    <name type="scientific">Shewanella submarina</name>
    <dbReference type="NCBI Taxonomy" id="2016376"/>
    <lineage>
        <taxon>Bacteria</taxon>
        <taxon>Pseudomonadati</taxon>
        <taxon>Pseudomonadota</taxon>
        <taxon>Gammaproteobacteria</taxon>
        <taxon>Alteromonadales</taxon>
        <taxon>Shewanellaceae</taxon>
        <taxon>Shewanella</taxon>
    </lineage>
</organism>
<dbReference type="GO" id="GO:0016757">
    <property type="term" value="F:glycosyltransferase activity"/>
    <property type="evidence" value="ECO:0007669"/>
    <property type="project" value="UniProtKB-KW"/>
</dbReference>
<keyword evidence="4" id="KW-1185">Reference proteome</keyword>
<keyword evidence="1" id="KW-0812">Transmembrane</keyword>
<dbReference type="Proteomes" id="UP001595621">
    <property type="component" value="Unassembled WGS sequence"/>
</dbReference>
<dbReference type="CDD" id="cd03801">
    <property type="entry name" value="GT4_PimA-like"/>
    <property type="match status" value="1"/>
</dbReference>
<proteinExistence type="predicted"/>
<protein>
    <submittedName>
        <fullName evidence="3">Glycosyltransferase family 4 protein</fullName>
        <ecNumber evidence="3">2.4.-.-</ecNumber>
    </submittedName>
</protein>
<evidence type="ECO:0000259" key="2">
    <source>
        <dbReference type="Pfam" id="PF00534"/>
    </source>
</evidence>
<dbReference type="Gene3D" id="3.40.50.2000">
    <property type="entry name" value="Glycogen Phosphorylase B"/>
    <property type="match status" value="2"/>
</dbReference>
<keyword evidence="3" id="KW-0328">Glycosyltransferase</keyword>
<comment type="caution">
    <text evidence="3">The sequence shown here is derived from an EMBL/GenBank/DDBJ whole genome shotgun (WGS) entry which is preliminary data.</text>
</comment>
<dbReference type="EMBL" id="JBHRTD010000017">
    <property type="protein sequence ID" value="MFC3139796.1"/>
    <property type="molecule type" value="Genomic_DNA"/>
</dbReference>
<gene>
    <name evidence="3" type="ORF">ACFOE0_16645</name>
</gene>
<dbReference type="Pfam" id="PF00534">
    <property type="entry name" value="Glycos_transf_1"/>
    <property type="match status" value="1"/>
</dbReference>
<evidence type="ECO:0000313" key="3">
    <source>
        <dbReference type="EMBL" id="MFC3139796.1"/>
    </source>
</evidence>
<keyword evidence="1" id="KW-0472">Membrane</keyword>
<feature type="domain" description="Glycosyl transferase family 1" evidence="2">
    <location>
        <begin position="167"/>
        <end position="308"/>
    </location>
</feature>
<dbReference type="PANTHER" id="PTHR45947:SF3">
    <property type="entry name" value="SULFOQUINOVOSYL TRANSFERASE SQD2"/>
    <property type="match status" value="1"/>
</dbReference>
<accession>A0ABV7GK37</accession>
<dbReference type="RefSeq" id="WP_248936290.1">
    <property type="nucleotide sequence ID" value="NZ_JAKILF010000004.1"/>
</dbReference>
<name>A0ABV7GK37_9GAMM</name>
<dbReference type="InterPro" id="IPR001296">
    <property type="entry name" value="Glyco_trans_1"/>
</dbReference>
<reference evidence="4" key="1">
    <citation type="journal article" date="2019" name="Int. J. Syst. Evol. Microbiol.">
        <title>The Global Catalogue of Microorganisms (GCM) 10K type strain sequencing project: providing services to taxonomists for standard genome sequencing and annotation.</title>
        <authorList>
            <consortium name="The Broad Institute Genomics Platform"/>
            <consortium name="The Broad Institute Genome Sequencing Center for Infectious Disease"/>
            <person name="Wu L."/>
            <person name="Ma J."/>
        </authorList>
    </citation>
    <scope>NUCLEOTIDE SEQUENCE [LARGE SCALE GENOMIC DNA]</scope>
    <source>
        <strain evidence="4">KCTC 52277</strain>
    </source>
</reference>
<dbReference type="EC" id="2.4.-.-" evidence="3"/>
<feature type="transmembrane region" description="Helical" evidence="1">
    <location>
        <begin position="43"/>
        <end position="61"/>
    </location>
</feature>
<keyword evidence="3" id="KW-0808">Transferase</keyword>
<evidence type="ECO:0000313" key="4">
    <source>
        <dbReference type="Proteomes" id="UP001595621"/>
    </source>
</evidence>
<dbReference type="SUPFAM" id="SSF53756">
    <property type="entry name" value="UDP-Glycosyltransferase/glycogen phosphorylase"/>
    <property type="match status" value="1"/>
</dbReference>
<dbReference type="PANTHER" id="PTHR45947">
    <property type="entry name" value="SULFOQUINOVOSYL TRANSFERASE SQD2"/>
    <property type="match status" value="1"/>
</dbReference>
<dbReference type="InterPro" id="IPR050194">
    <property type="entry name" value="Glycosyltransferase_grp1"/>
</dbReference>